<sequence length="222" mass="25491">MLKYLLSTLLFFVSFYMSFSQVDSLKIGDKYLEDQLYLGVSYDIMLNQPRGTSSTGFSYSLSVGYIRDIPLNKRGNIAIGVGAGYGFNSFNHGIQLVNDNTVQLAENITSNKLTLHNLEFPIQFRWRTSDAITYSFWRIYTGVKMTYNLNNLFSYTENENIVEFSNVPIYNNFQTGLELSAGYGTFNFYMYYGLTPVYNNTFINSRSVDSNILKFGVIFYLL</sequence>
<accession>A0A238U5M9</accession>
<gene>
    <name evidence="2" type="ORF">TJEJU_0565</name>
</gene>
<dbReference type="AlphaFoldDB" id="A0A238U5M9"/>
<name>A0A238U5M9_9FLAO</name>
<proteinExistence type="predicted"/>
<dbReference type="EMBL" id="LT899436">
    <property type="protein sequence ID" value="SNR14345.1"/>
    <property type="molecule type" value="Genomic_DNA"/>
</dbReference>
<keyword evidence="3" id="KW-1185">Reference proteome</keyword>
<dbReference type="InterPro" id="IPR025665">
    <property type="entry name" value="Beta-barrel_OMP_2"/>
</dbReference>
<evidence type="ECO:0000313" key="3">
    <source>
        <dbReference type="Proteomes" id="UP000215214"/>
    </source>
</evidence>
<reference evidence="2 3" key="1">
    <citation type="submission" date="2017-07" db="EMBL/GenBank/DDBJ databases">
        <authorList>
            <person name="Sun Z.S."/>
            <person name="Albrecht U."/>
            <person name="Echele G."/>
            <person name="Lee C.C."/>
        </authorList>
    </citation>
    <scope>NUCLEOTIDE SEQUENCE [LARGE SCALE GENOMIC DNA]</scope>
    <source>
        <strain evidence="3">type strain: KCTC 22618</strain>
    </source>
</reference>
<dbReference type="Proteomes" id="UP000215214">
    <property type="component" value="Chromosome TJEJU"/>
</dbReference>
<organism evidence="2 3">
    <name type="scientific">Tenacibaculum jejuense</name>
    <dbReference type="NCBI Taxonomy" id="584609"/>
    <lineage>
        <taxon>Bacteria</taxon>
        <taxon>Pseudomonadati</taxon>
        <taxon>Bacteroidota</taxon>
        <taxon>Flavobacteriia</taxon>
        <taxon>Flavobacteriales</taxon>
        <taxon>Flavobacteriaceae</taxon>
        <taxon>Tenacibaculum</taxon>
    </lineage>
</organism>
<feature type="domain" description="Outer membrane protein beta-barrel" evidence="1">
    <location>
        <begin position="19"/>
        <end position="198"/>
    </location>
</feature>
<protein>
    <recommendedName>
        <fullName evidence="1">Outer membrane protein beta-barrel domain-containing protein</fullName>
    </recommendedName>
</protein>
<evidence type="ECO:0000259" key="1">
    <source>
        <dbReference type="Pfam" id="PF13568"/>
    </source>
</evidence>
<dbReference type="KEGG" id="tje:TJEJU_0565"/>
<evidence type="ECO:0000313" key="2">
    <source>
        <dbReference type="EMBL" id="SNR14345.1"/>
    </source>
</evidence>
<dbReference type="RefSeq" id="WP_231970239.1">
    <property type="nucleotide sequence ID" value="NZ_LT899436.1"/>
</dbReference>
<dbReference type="Pfam" id="PF13568">
    <property type="entry name" value="OMP_b-brl_2"/>
    <property type="match status" value="1"/>
</dbReference>